<dbReference type="AlphaFoldDB" id="A0A7T8QWU6"/>
<keyword evidence="2" id="KW-1185">Reference proteome</keyword>
<dbReference type="EMBL" id="CP045891">
    <property type="protein sequence ID" value="QQP57982.1"/>
    <property type="molecule type" value="Genomic_DNA"/>
</dbReference>
<organism evidence="1 2">
    <name type="scientific">Caligus rogercresseyi</name>
    <name type="common">Sea louse</name>
    <dbReference type="NCBI Taxonomy" id="217165"/>
    <lineage>
        <taxon>Eukaryota</taxon>
        <taxon>Metazoa</taxon>
        <taxon>Ecdysozoa</taxon>
        <taxon>Arthropoda</taxon>
        <taxon>Crustacea</taxon>
        <taxon>Multicrustacea</taxon>
        <taxon>Hexanauplia</taxon>
        <taxon>Copepoda</taxon>
        <taxon>Siphonostomatoida</taxon>
        <taxon>Caligidae</taxon>
        <taxon>Caligus</taxon>
    </lineage>
</organism>
<evidence type="ECO:0000313" key="1">
    <source>
        <dbReference type="EMBL" id="QQP57982.1"/>
    </source>
</evidence>
<name>A0A7T8QWU6_CALRO</name>
<gene>
    <name evidence="1" type="ORF">FKW44_003155</name>
</gene>
<protein>
    <submittedName>
        <fullName evidence="1">Uncharacterized protein</fullName>
    </submittedName>
</protein>
<accession>A0A7T8QWU6</accession>
<reference evidence="2" key="1">
    <citation type="submission" date="2021-01" db="EMBL/GenBank/DDBJ databases">
        <title>Caligus Genome Assembly.</title>
        <authorList>
            <person name="Gallardo-Escarate C."/>
        </authorList>
    </citation>
    <scope>NUCLEOTIDE SEQUENCE [LARGE SCALE GENOMIC DNA]</scope>
</reference>
<dbReference type="Proteomes" id="UP000595437">
    <property type="component" value="Chromosome 2"/>
</dbReference>
<sequence length="49" mass="5834">MKPAARAVLESLRSAAHQVPQYFKGKKPRIQRRTQRLERLEIQRSPRSY</sequence>
<evidence type="ECO:0000313" key="2">
    <source>
        <dbReference type="Proteomes" id="UP000595437"/>
    </source>
</evidence>
<proteinExistence type="predicted"/>